<keyword evidence="1" id="KW-0540">Nuclease</keyword>
<evidence type="ECO:0000256" key="1">
    <source>
        <dbReference type="HAMAP-Rule" id="MF_03030"/>
    </source>
</evidence>
<dbReference type="GO" id="GO:0008297">
    <property type="term" value="F:single-stranded DNA exodeoxyribonuclease activity"/>
    <property type="evidence" value="ECO:0007669"/>
    <property type="project" value="UniProtKB-UniRule"/>
</dbReference>
<feature type="region of interest" description="Disordered" evidence="2">
    <location>
        <begin position="52"/>
        <end position="103"/>
    </location>
</feature>
<keyword evidence="1" id="KW-0378">Hydrolase</keyword>
<name>K1QR05_MAGGI</name>
<feature type="compositionally biased region" description="Basic and acidic residues" evidence="2">
    <location>
        <begin position="80"/>
        <end position="95"/>
    </location>
</feature>
<keyword evidence="1" id="KW-0269">Exonuclease</keyword>
<dbReference type="InParanoid" id="K1QR05"/>
<evidence type="ECO:0000256" key="2">
    <source>
        <dbReference type="SAM" id="MobiDB-lite"/>
    </source>
</evidence>
<dbReference type="Gene3D" id="3.90.320.10">
    <property type="match status" value="1"/>
</dbReference>
<sequence length="421" mass="47791">MLTLGLGLRRLCCLSKCSSSKLLFIQNYDYSSQQESVQDVIASIIRNAKDNDSQLNDSLPKSSKFSPTKRTQQGSSGIIADKKYESERNRNEQKKSAPSSDIASELEIETAEPVVIQRKKAPVANQPLLTRKVMQALRSLTDDEAEALAFIKNVKLSQPLVPEQEEYLERFTSFVQEMNLRNLPAVTRIISATQTDYQKFILEQWKLRMVEELGVQGFEEYQKENFAKGHKLHYAIQQRLLEEPLEVTPNIEGYWKSLQLVLPALEHVYSLEDNVVHPYLHYRGIFDCLAIYRGCACVIDWKTSSKPKPTLRDTYDYPLQMVAYIGALNQSDYLVERGYGGEAALHLCAVGAVYLERPTCAPVSPDLVIPQVNSAALVVAYENGDPAHIHFLDAAKCQYYWKKWLDKLHQYWLLKSSGAAS</sequence>
<feature type="domain" description="PD-(D/E)XK endonuclease-like" evidence="3">
    <location>
        <begin position="268"/>
        <end position="352"/>
    </location>
</feature>
<dbReference type="HOGENOM" id="CLU_053925_0_0_1"/>
<reference evidence="4" key="1">
    <citation type="journal article" date="2012" name="Nature">
        <title>The oyster genome reveals stress adaptation and complexity of shell formation.</title>
        <authorList>
            <person name="Zhang G."/>
            <person name="Fang X."/>
            <person name="Guo X."/>
            <person name="Li L."/>
            <person name="Luo R."/>
            <person name="Xu F."/>
            <person name="Yang P."/>
            <person name="Zhang L."/>
            <person name="Wang X."/>
            <person name="Qi H."/>
            <person name="Xiong Z."/>
            <person name="Que H."/>
            <person name="Xie Y."/>
            <person name="Holland P.W."/>
            <person name="Paps J."/>
            <person name="Zhu Y."/>
            <person name="Wu F."/>
            <person name="Chen Y."/>
            <person name="Wang J."/>
            <person name="Peng C."/>
            <person name="Meng J."/>
            <person name="Yang L."/>
            <person name="Liu J."/>
            <person name="Wen B."/>
            <person name="Zhang N."/>
            <person name="Huang Z."/>
            <person name="Zhu Q."/>
            <person name="Feng Y."/>
            <person name="Mount A."/>
            <person name="Hedgecock D."/>
            <person name="Xu Z."/>
            <person name="Liu Y."/>
            <person name="Domazet-Loso T."/>
            <person name="Du Y."/>
            <person name="Sun X."/>
            <person name="Zhang S."/>
            <person name="Liu B."/>
            <person name="Cheng P."/>
            <person name="Jiang X."/>
            <person name="Li J."/>
            <person name="Fan D."/>
            <person name="Wang W."/>
            <person name="Fu W."/>
            <person name="Wang T."/>
            <person name="Wang B."/>
            <person name="Zhang J."/>
            <person name="Peng Z."/>
            <person name="Li Y."/>
            <person name="Li N."/>
            <person name="Wang J."/>
            <person name="Chen M."/>
            <person name="He Y."/>
            <person name="Tan F."/>
            <person name="Song X."/>
            <person name="Zheng Q."/>
            <person name="Huang R."/>
            <person name="Yang H."/>
            <person name="Du X."/>
            <person name="Chen L."/>
            <person name="Yang M."/>
            <person name="Gaffney P.M."/>
            <person name="Wang S."/>
            <person name="Luo L."/>
            <person name="She Z."/>
            <person name="Ming Y."/>
            <person name="Huang W."/>
            <person name="Zhang S."/>
            <person name="Huang B."/>
            <person name="Zhang Y."/>
            <person name="Qu T."/>
            <person name="Ni P."/>
            <person name="Miao G."/>
            <person name="Wang J."/>
            <person name="Wang Q."/>
            <person name="Steinberg C.E."/>
            <person name="Wang H."/>
            <person name="Li N."/>
            <person name="Qian L."/>
            <person name="Zhang G."/>
            <person name="Li Y."/>
            <person name="Yang H."/>
            <person name="Liu X."/>
            <person name="Wang J."/>
            <person name="Yin Y."/>
            <person name="Wang J."/>
        </authorList>
    </citation>
    <scope>NUCLEOTIDE SEQUENCE [LARGE SCALE GENOMIC DNA]</scope>
    <source>
        <strain evidence="4">05x7-T-G4-1.051#20</strain>
    </source>
</reference>
<accession>K1QR05</accession>
<dbReference type="PANTHER" id="PTHR31340">
    <property type="entry name" value="MITOCHONDRIAL GENOME MAINTENANCE EXONUCLEASE 1"/>
    <property type="match status" value="1"/>
</dbReference>
<evidence type="ECO:0000313" key="4">
    <source>
        <dbReference type="EMBL" id="EKC39392.1"/>
    </source>
</evidence>
<dbReference type="EC" id="3.1.-.-" evidence="1"/>
<feature type="active site" evidence="1">
    <location>
        <position position="287"/>
    </location>
</feature>
<dbReference type="GO" id="GO:0006264">
    <property type="term" value="P:mitochondrial DNA replication"/>
    <property type="evidence" value="ECO:0007669"/>
    <property type="project" value="TreeGrafter"/>
</dbReference>
<comment type="subcellular location">
    <subcellularLocation>
        <location evidence="1">Mitochondrion</location>
    </subcellularLocation>
</comment>
<feature type="compositionally biased region" description="Polar residues" evidence="2">
    <location>
        <begin position="53"/>
        <end position="76"/>
    </location>
</feature>
<dbReference type="Pfam" id="PF12705">
    <property type="entry name" value="PDDEXK_1"/>
    <property type="match status" value="1"/>
</dbReference>
<protein>
    <recommendedName>
        <fullName evidence="1">Mitochondrial genome maintenance exonuclease 1</fullName>
        <ecNumber evidence="1">3.1.-.-</ecNumber>
    </recommendedName>
</protein>
<feature type="active site" evidence="1">
    <location>
        <position position="302"/>
    </location>
</feature>
<dbReference type="GO" id="GO:0043504">
    <property type="term" value="P:mitochondrial DNA repair"/>
    <property type="evidence" value="ECO:0007669"/>
    <property type="project" value="UniProtKB-UniRule"/>
</dbReference>
<dbReference type="EMBL" id="JH818267">
    <property type="protein sequence ID" value="EKC39392.1"/>
    <property type="molecule type" value="Genomic_DNA"/>
</dbReference>
<feature type="active site" evidence="1">
    <location>
        <position position="300"/>
    </location>
</feature>
<dbReference type="PANTHER" id="PTHR31340:SF3">
    <property type="entry name" value="MITOCHONDRIAL GENOME MAINTENANCE EXONUCLEASE 1"/>
    <property type="match status" value="1"/>
</dbReference>
<comment type="function">
    <text evidence="1">Metal-dependent single-stranded DNA (ssDNA) exonuclease involved in mitochondrial genome maintenance.</text>
</comment>
<evidence type="ECO:0000259" key="3">
    <source>
        <dbReference type="Pfam" id="PF12705"/>
    </source>
</evidence>
<dbReference type="HAMAP" id="MF_03030">
    <property type="entry name" value="MGME1"/>
    <property type="match status" value="1"/>
</dbReference>
<dbReference type="AlphaFoldDB" id="K1QR05"/>
<keyword evidence="1" id="KW-0496">Mitochondrion</keyword>
<proteinExistence type="inferred from homology"/>
<gene>
    <name evidence="4" type="ORF">CGI_10018305</name>
</gene>
<dbReference type="SUPFAM" id="SSF52980">
    <property type="entry name" value="Restriction endonuclease-like"/>
    <property type="match status" value="1"/>
</dbReference>
<organism evidence="4">
    <name type="scientific">Magallana gigas</name>
    <name type="common">Pacific oyster</name>
    <name type="synonym">Crassostrea gigas</name>
    <dbReference type="NCBI Taxonomy" id="29159"/>
    <lineage>
        <taxon>Eukaryota</taxon>
        <taxon>Metazoa</taxon>
        <taxon>Spiralia</taxon>
        <taxon>Lophotrochozoa</taxon>
        <taxon>Mollusca</taxon>
        <taxon>Bivalvia</taxon>
        <taxon>Autobranchia</taxon>
        <taxon>Pteriomorphia</taxon>
        <taxon>Ostreida</taxon>
        <taxon>Ostreoidea</taxon>
        <taxon>Ostreidae</taxon>
        <taxon>Magallana</taxon>
    </lineage>
</organism>
<dbReference type="InterPro" id="IPR011604">
    <property type="entry name" value="PDDEXK-like_dom_sf"/>
</dbReference>
<dbReference type="GO" id="GO:0005739">
    <property type="term" value="C:mitochondrion"/>
    <property type="evidence" value="ECO:0007669"/>
    <property type="project" value="UniProtKB-SubCell"/>
</dbReference>
<dbReference type="InterPro" id="IPR011335">
    <property type="entry name" value="Restrct_endonuc-II-like"/>
</dbReference>
<comment type="similarity">
    <text evidence="1">Belongs to the MGME1 family.</text>
</comment>
<dbReference type="InterPro" id="IPR038726">
    <property type="entry name" value="PDDEXK_AddAB-type"/>
</dbReference>